<dbReference type="Proteomes" id="UP001549921">
    <property type="component" value="Unassembled WGS sequence"/>
</dbReference>
<dbReference type="SUPFAM" id="SSF57903">
    <property type="entry name" value="FYVE/PHD zinc finger"/>
    <property type="match status" value="1"/>
</dbReference>
<accession>A0ABD0SBS9</accession>
<dbReference type="InterPro" id="IPR004941">
    <property type="entry name" value="FP_N"/>
</dbReference>
<keyword evidence="1" id="KW-0175">Coiled coil</keyword>
<protein>
    <submittedName>
        <fullName evidence="5">Uncharacterized protein</fullName>
    </submittedName>
</protein>
<evidence type="ECO:0000313" key="6">
    <source>
        <dbReference type="Proteomes" id="UP001549921"/>
    </source>
</evidence>
<dbReference type="Pfam" id="PF03258">
    <property type="entry name" value="Baculo_FP"/>
    <property type="match status" value="1"/>
</dbReference>
<dbReference type="Gene3D" id="3.30.40.10">
    <property type="entry name" value="Zinc/RING finger domain, C3HC4 (zinc finger)"/>
    <property type="match status" value="1"/>
</dbReference>
<reference evidence="5 6" key="1">
    <citation type="submission" date="2024-06" db="EMBL/GenBank/DDBJ databases">
        <title>A chromosome-level genome assembly of beet webworm, Loxostege sticticalis.</title>
        <authorList>
            <person name="Zhang Y."/>
        </authorList>
    </citation>
    <scope>NUCLEOTIDE SEQUENCE [LARGE SCALE GENOMIC DNA]</scope>
    <source>
        <strain evidence="5">AQ028</strain>
        <tissue evidence="5">Male pupae</tissue>
    </source>
</reference>
<evidence type="ECO:0000259" key="3">
    <source>
        <dbReference type="Pfam" id="PF03258"/>
    </source>
</evidence>
<name>A0ABD0SBS9_LOXSC</name>
<evidence type="ECO:0000313" key="5">
    <source>
        <dbReference type="EMBL" id="KAL0811520.1"/>
    </source>
</evidence>
<dbReference type="InterPro" id="IPR057251">
    <property type="entry name" value="FP_C"/>
</dbReference>
<dbReference type="InterPro" id="IPR011011">
    <property type="entry name" value="Znf_FYVE_PHD"/>
</dbReference>
<organism evidence="5 6">
    <name type="scientific">Loxostege sticticalis</name>
    <name type="common">Beet webworm moth</name>
    <dbReference type="NCBI Taxonomy" id="481309"/>
    <lineage>
        <taxon>Eukaryota</taxon>
        <taxon>Metazoa</taxon>
        <taxon>Ecdysozoa</taxon>
        <taxon>Arthropoda</taxon>
        <taxon>Hexapoda</taxon>
        <taxon>Insecta</taxon>
        <taxon>Pterygota</taxon>
        <taxon>Neoptera</taxon>
        <taxon>Endopterygota</taxon>
        <taxon>Lepidoptera</taxon>
        <taxon>Glossata</taxon>
        <taxon>Ditrysia</taxon>
        <taxon>Pyraloidea</taxon>
        <taxon>Crambidae</taxon>
        <taxon>Pyraustinae</taxon>
        <taxon>Loxostege</taxon>
    </lineage>
</organism>
<dbReference type="InterPro" id="IPR013083">
    <property type="entry name" value="Znf_RING/FYVE/PHD"/>
</dbReference>
<dbReference type="Pfam" id="PF25298">
    <property type="entry name" value="Baculo_FP_2nd"/>
    <property type="match status" value="1"/>
</dbReference>
<feature type="coiled-coil region" evidence="1">
    <location>
        <begin position="104"/>
        <end position="173"/>
    </location>
</feature>
<gene>
    <name evidence="5" type="ORF">ABMA28_009911</name>
</gene>
<evidence type="ECO:0000256" key="2">
    <source>
        <dbReference type="SAM" id="MobiDB-lite"/>
    </source>
</evidence>
<feature type="domain" description="FP protein C-terminal" evidence="4">
    <location>
        <begin position="273"/>
        <end position="323"/>
    </location>
</feature>
<proteinExistence type="predicted"/>
<feature type="region of interest" description="Disordered" evidence="2">
    <location>
        <begin position="69"/>
        <end position="90"/>
    </location>
</feature>
<dbReference type="EMBL" id="JBEDNZ010000024">
    <property type="protein sequence ID" value="KAL0811520.1"/>
    <property type="molecule type" value="Genomic_DNA"/>
</dbReference>
<dbReference type="AlphaFoldDB" id="A0ABD0SBS9"/>
<evidence type="ECO:0000256" key="1">
    <source>
        <dbReference type="SAM" id="Coils"/>
    </source>
</evidence>
<sequence>MVLKKCSKCRKNITKKAPGLECSRCDKIVHADAICSKLSNKQLNTLRNSPGIEWSCEDCLKNISRRPSFMIPEEDDGDDESEAGSNLQPIDTRKLVQDISREMKKTFKEEIRNLEASLEFLSDQISTMEQSMKQQDGAIRDLENKNQDLVNKNKNLELRVSVMEQEMNNYEQKSLSSTLEIAGLPDTPPKDIPEVLEKIAVKLELNKDDIQSSSRLPGSKNKPGPILVEMKSKAIRSRWIEVSKRRMLTAGALLPNTPQDSVENRVYFREALTKLNKTLLYTTKSELGKSFQFIWCKDGKVCVRKTSNSRILYIRSIHDISRVQKLPEGSANIN</sequence>
<comment type="caution">
    <text evidence="5">The sequence shown here is derived from an EMBL/GenBank/DDBJ whole genome shotgun (WGS) entry which is preliminary data.</text>
</comment>
<feature type="compositionally biased region" description="Acidic residues" evidence="2">
    <location>
        <begin position="72"/>
        <end position="82"/>
    </location>
</feature>
<evidence type="ECO:0000259" key="4">
    <source>
        <dbReference type="Pfam" id="PF25298"/>
    </source>
</evidence>
<feature type="domain" description="FP protein N-terminal" evidence="3">
    <location>
        <begin position="177"/>
        <end position="267"/>
    </location>
</feature>